<dbReference type="AlphaFoldDB" id="M2SFC3"/>
<reference evidence="2 3" key="1">
    <citation type="submission" date="2013-02" db="EMBL/GenBank/DDBJ databases">
        <authorList>
            <person name="Hannick L."/>
            <person name="Zafar N."/>
            <person name="Lorenzi H."/>
            <person name="Ali I.A."/>
            <person name="Petri W.P."/>
            <person name="Caler E."/>
        </authorList>
    </citation>
    <scope>NUCLEOTIDE SEQUENCE [LARGE SCALE GENOMIC DNA]</scope>
    <source>
        <strain evidence="2 3">KU27</strain>
    </source>
</reference>
<dbReference type="InterPro" id="IPR027417">
    <property type="entry name" value="P-loop_NTPase"/>
</dbReference>
<evidence type="ECO:0000313" key="2">
    <source>
        <dbReference type="EMBL" id="EMD49612.1"/>
    </source>
</evidence>
<dbReference type="VEuPathDB" id="AmoebaDB:EHI5A_249300"/>
<name>M2SFC3_ENTHI</name>
<dbReference type="EMBL" id="KB443793">
    <property type="protein sequence ID" value="EMD49612.1"/>
    <property type="molecule type" value="Genomic_DNA"/>
</dbReference>
<evidence type="ECO:0008006" key="4">
    <source>
        <dbReference type="Google" id="ProtNLM"/>
    </source>
</evidence>
<keyword evidence="1" id="KW-0472">Membrane</keyword>
<sequence>MDFNSCKFSETIQQVIKIINDVFTIKDIWKHICIVWTRCYNYIPPKKIEKGKIEKEQFKEELISFINQINKTNEEFDIPMYYVDSQPDEDYDNSRSEDEIERLIEWGRGLKLIDKEEINKLVSEYKEIRYEEKPEKGKIIKETGSSITYEINTYERCVKVKYNGEEIKGEHYLISSRIVTENKSKQEDKKESKKWGCWKKGIVIILAVGGGIALFAAGAVAVGVAPAIVKAGVVALGGAGKVAIGGAVGAAAAACLMPNEGSSSD</sequence>
<keyword evidence="1" id="KW-1133">Transmembrane helix</keyword>
<feature type="transmembrane region" description="Helical" evidence="1">
    <location>
        <begin position="234"/>
        <end position="257"/>
    </location>
</feature>
<protein>
    <recommendedName>
        <fullName evidence="4">AIG1 family protein</fullName>
    </recommendedName>
</protein>
<evidence type="ECO:0000313" key="3">
    <source>
        <dbReference type="Proteomes" id="UP000011755"/>
    </source>
</evidence>
<dbReference type="Proteomes" id="UP000011755">
    <property type="component" value="Unassembled WGS sequence"/>
</dbReference>
<gene>
    <name evidence="2" type="ORF">EHI5A_249300</name>
</gene>
<organism evidence="2 3">
    <name type="scientific">Entamoeba histolytica KU27</name>
    <dbReference type="NCBI Taxonomy" id="885311"/>
    <lineage>
        <taxon>Eukaryota</taxon>
        <taxon>Amoebozoa</taxon>
        <taxon>Evosea</taxon>
        <taxon>Archamoebae</taxon>
        <taxon>Mastigamoebida</taxon>
        <taxon>Entamoebidae</taxon>
        <taxon>Entamoeba</taxon>
    </lineage>
</organism>
<feature type="transmembrane region" description="Helical" evidence="1">
    <location>
        <begin position="202"/>
        <end position="228"/>
    </location>
</feature>
<keyword evidence="1" id="KW-0812">Transmembrane</keyword>
<dbReference type="Gene3D" id="3.40.50.300">
    <property type="entry name" value="P-loop containing nucleotide triphosphate hydrolases"/>
    <property type="match status" value="1"/>
</dbReference>
<proteinExistence type="predicted"/>
<evidence type="ECO:0000256" key="1">
    <source>
        <dbReference type="SAM" id="Phobius"/>
    </source>
</evidence>
<accession>M2SFC3</accession>